<dbReference type="AlphaFoldDB" id="A0A8J3J1Q2"/>
<keyword evidence="5" id="KW-0418">Kinase</keyword>
<keyword evidence="10" id="KW-0812">Transmembrane</keyword>
<keyword evidence="10" id="KW-0472">Membrane</keyword>
<dbReference type="SUPFAM" id="SSF56112">
    <property type="entry name" value="Protein kinase-like (PK-like)"/>
    <property type="match status" value="1"/>
</dbReference>
<dbReference type="SUPFAM" id="SSF53850">
    <property type="entry name" value="Periplasmic binding protein-like II"/>
    <property type="match status" value="1"/>
</dbReference>
<keyword evidence="2" id="KW-0723">Serine/threonine-protein kinase</keyword>
<evidence type="ECO:0000256" key="3">
    <source>
        <dbReference type="ARBA" id="ARBA00022679"/>
    </source>
</evidence>
<keyword evidence="13" id="KW-1185">Reference proteome</keyword>
<dbReference type="GO" id="GO:0004674">
    <property type="term" value="F:protein serine/threonine kinase activity"/>
    <property type="evidence" value="ECO:0007669"/>
    <property type="project" value="UniProtKB-KW"/>
</dbReference>
<comment type="caution">
    <text evidence="12">The sequence shown here is derived from an EMBL/GenBank/DDBJ whole genome shotgun (WGS) entry which is preliminary data.</text>
</comment>
<comment type="catalytic activity">
    <reaction evidence="8">
        <text>L-seryl-[protein] + ATP = O-phospho-L-seryl-[protein] + ADP + H(+)</text>
        <dbReference type="Rhea" id="RHEA:17989"/>
        <dbReference type="Rhea" id="RHEA-COMP:9863"/>
        <dbReference type="Rhea" id="RHEA-COMP:11604"/>
        <dbReference type="ChEBI" id="CHEBI:15378"/>
        <dbReference type="ChEBI" id="CHEBI:29999"/>
        <dbReference type="ChEBI" id="CHEBI:30616"/>
        <dbReference type="ChEBI" id="CHEBI:83421"/>
        <dbReference type="ChEBI" id="CHEBI:456216"/>
        <dbReference type="EC" id="2.7.11.1"/>
    </reaction>
</comment>
<sequence length="754" mass="82504">MTPVPRRVTGTLQAGLALERRYRIIQMIGKGGFGAVYKATDERFQARVVAIKEMSDAQLSPQEKTQALQAFRHEANLLVQLNHPNLPNVSDFFEEGGKAYLVMEFVEGQTLENIQEQAAGPLDEKQVMDWAFQLCAVLHYLHDRPQPIIFRDMKPSNVMLAADGRLKLIDFGIARVFKAAGVKDTTLLGSHGYAPLEQYGKGQSDTRTDIYALGATLYDLLTNTVPADAASRRVQPANFLQPRQINAHISPKVEVIVLKAMEQEPADRYQSALEMAQAILDTGLISQSTALNTIGNPLQPLSTFKPSSQQPTTPQGFATASQPAGPVQQQTMVPSQTQLAGISRRGLLVGGVLAGAVVLGGAGVLAFTRSQNSVSSSQGSGSTNTIPLHFTYSTEKADWIEAAVKAFHQSNPTINNQTIQVMLDPHGSLEAQDGILNGSLQPTIWSPASFLELNQLTAAWKQKNSGKEILISTGDLLPKSLVFSPLVFAVWQERARVLQHKYGNIDWPTIHDALILKNGWSDIGGPAEWGLVKFGQTHPAQSNSGLLSITLLAYAYHKIQRGLTIEQVRDPNFLKYFSDIEGAVTAFGRSSGTYLTNEVIQKGPAAYDVTTTYENLVLTSSKDATSRWNQPLQPFYPGLNIVSDHPFALLQGSWITPEAREAARKFRDFLLTDEQQRLALKSGFRPTNPNIKLTEALPGNPFLASAIQIKSQIQPLAQTPAGGVITELLKQWSDRYKDAPTALSSTFQEQKGLI</sequence>
<gene>
    <name evidence="12" type="ORF">KSF_092190</name>
</gene>
<evidence type="ECO:0000256" key="4">
    <source>
        <dbReference type="ARBA" id="ARBA00022741"/>
    </source>
</evidence>
<keyword evidence="6 9" id="KW-0067">ATP-binding</keyword>
<dbReference type="InterPro" id="IPR017441">
    <property type="entry name" value="Protein_kinase_ATP_BS"/>
</dbReference>
<evidence type="ECO:0000256" key="8">
    <source>
        <dbReference type="ARBA" id="ARBA00048679"/>
    </source>
</evidence>
<feature type="transmembrane region" description="Helical" evidence="10">
    <location>
        <begin position="346"/>
        <end position="367"/>
    </location>
</feature>
<dbReference type="EMBL" id="BNJK01000002">
    <property type="protein sequence ID" value="GHO99171.1"/>
    <property type="molecule type" value="Genomic_DNA"/>
</dbReference>
<evidence type="ECO:0000313" key="13">
    <source>
        <dbReference type="Proteomes" id="UP000597444"/>
    </source>
</evidence>
<dbReference type="Gene3D" id="3.30.200.20">
    <property type="entry name" value="Phosphorylase Kinase, domain 1"/>
    <property type="match status" value="1"/>
</dbReference>
<dbReference type="Gene3D" id="3.40.190.10">
    <property type="entry name" value="Periplasmic binding protein-like II"/>
    <property type="match status" value="1"/>
</dbReference>
<evidence type="ECO:0000256" key="10">
    <source>
        <dbReference type="SAM" id="Phobius"/>
    </source>
</evidence>
<dbReference type="PANTHER" id="PTHR24363">
    <property type="entry name" value="SERINE/THREONINE PROTEIN KINASE"/>
    <property type="match status" value="1"/>
</dbReference>
<dbReference type="PROSITE" id="PS50011">
    <property type="entry name" value="PROTEIN_KINASE_DOM"/>
    <property type="match status" value="1"/>
</dbReference>
<dbReference type="SMART" id="SM00220">
    <property type="entry name" value="S_TKc"/>
    <property type="match status" value="1"/>
</dbReference>
<dbReference type="CDD" id="cd14014">
    <property type="entry name" value="STKc_PknB_like"/>
    <property type="match status" value="1"/>
</dbReference>
<dbReference type="Gene3D" id="1.10.510.10">
    <property type="entry name" value="Transferase(Phosphotransferase) domain 1"/>
    <property type="match status" value="1"/>
</dbReference>
<comment type="catalytic activity">
    <reaction evidence="7">
        <text>L-threonyl-[protein] + ATP = O-phospho-L-threonyl-[protein] + ADP + H(+)</text>
        <dbReference type="Rhea" id="RHEA:46608"/>
        <dbReference type="Rhea" id="RHEA-COMP:11060"/>
        <dbReference type="Rhea" id="RHEA-COMP:11605"/>
        <dbReference type="ChEBI" id="CHEBI:15378"/>
        <dbReference type="ChEBI" id="CHEBI:30013"/>
        <dbReference type="ChEBI" id="CHEBI:30616"/>
        <dbReference type="ChEBI" id="CHEBI:61977"/>
        <dbReference type="ChEBI" id="CHEBI:456216"/>
        <dbReference type="EC" id="2.7.11.1"/>
    </reaction>
</comment>
<feature type="domain" description="Protein kinase" evidence="11">
    <location>
        <begin position="22"/>
        <end position="280"/>
    </location>
</feature>
<evidence type="ECO:0000256" key="5">
    <source>
        <dbReference type="ARBA" id="ARBA00022777"/>
    </source>
</evidence>
<evidence type="ECO:0000256" key="7">
    <source>
        <dbReference type="ARBA" id="ARBA00047899"/>
    </source>
</evidence>
<name>A0A8J3J1Q2_9CHLR</name>
<evidence type="ECO:0000256" key="6">
    <source>
        <dbReference type="ARBA" id="ARBA00022840"/>
    </source>
</evidence>
<keyword evidence="4 9" id="KW-0547">Nucleotide-binding</keyword>
<dbReference type="InterPro" id="IPR000719">
    <property type="entry name" value="Prot_kinase_dom"/>
</dbReference>
<organism evidence="12 13">
    <name type="scientific">Reticulibacter mediterranei</name>
    <dbReference type="NCBI Taxonomy" id="2778369"/>
    <lineage>
        <taxon>Bacteria</taxon>
        <taxon>Bacillati</taxon>
        <taxon>Chloroflexota</taxon>
        <taxon>Ktedonobacteria</taxon>
        <taxon>Ktedonobacterales</taxon>
        <taxon>Reticulibacteraceae</taxon>
        <taxon>Reticulibacter</taxon>
    </lineage>
</organism>
<dbReference type="GO" id="GO:0005524">
    <property type="term" value="F:ATP binding"/>
    <property type="evidence" value="ECO:0007669"/>
    <property type="project" value="UniProtKB-UniRule"/>
</dbReference>
<protein>
    <recommendedName>
        <fullName evidence="1">non-specific serine/threonine protein kinase</fullName>
        <ecNumber evidence="1">2.7.11.1</ecNumber>
    </recommendedName>
</protein>
<dbReference type="Pfam" id="PF00069">
    <property type="entry name" value="Pkinase"/>
    <property type="match status" value="1"/>
</dbReference>
<feature type="binding site" evidence="9">
    <location>
        <position position="52"/>
    </location>
    <ligand>
        <name>ATP</name>
        <dbReference type="ChEBI" id="CHEBI:30616"/>
    </ligand>
</feature>
<evidence type="ECO:0000256" key="2">
    <source>
        <dbReference type="ARBA" id="ARBA00022527"/>
    </source>
</evidence>
<evidence type="ECO:0000259" key="11">
    <source>
        <dbReference type="PROSITE" id="PS50011"/>
    </source>
</evidence>
<evidence type="ECO:0000313" key="12">
    <source>
        <dbReference type="EMBL" id="GHO99171.1"/>
    </source>
</evidence>
<dbReference type="Pfam" id="PF13531">
    <property type="entry name" value="SBP_bac_11"/>
    <property type="match status" value="1"/>
</dbReference>
<dbReference type="EC" id="2.7.11.1" evidence="1"/>
<keyword evidence="10" id="KW-1133">Transmembrane helix</keyword>
<accession>A0A8J3J1Q2</accession>
<evidence type="ECO:0000256" key="1">
    <source>
        <dbReference type="ARBA" id="ARBA00012513"/>
    </source>
</evidence>
<reference evidence="12" key="1">
    <citation type="submission" date="2020-10" db="EMBL/GenBank/DDBJ databases">
        <title>Taxonomic study of unclassified bacteria belonging to the class Ktedonobacteria.</title>
        <authorList>
            <person name="Yabe S."/>
            <person name="Wang C.M."/>
            <person name="Zheng Y."/>
            <person name="Sakai Y."/>
            <person name="Cavaletti L."/>
            <person name="Monciardini P."/>
            <person name="Donadio S."/>
        </authorList>
    </citation>
    <scope>NUCLEOTIDE SEQUENCE</scope>
    <source>
        <strain evidence="12">ID150040</strain>
    </source>
</reference>
<dbReference type="PANTHER" id="PTHR24363:SF0">
    <property type="entry name" value="SERINE_THREONINE KINASE LIKE DOMAIN CONTAINING 1"/>
    <property type="match status" value="1"/>
</dbReference>
<dbReference type="Proteomes" id="UP000597444">
    <property type="component" value="Unassembled WGS sequence"/>
</dbReference>
<keyword evidence="3" id="KW-0808">Transferase</keyword>
<dbReference type="InterPro" id="IPR011009">
    <property type="entry name" value="Kinase-like_dom_sf"/>
</dbReference>
<proteinExistence type="predicted"/>
<evidence type="ECO:0000256" key="9">
    <source>
        <dbReference type="PROSITE-ProRule" id="PRU10141"/>
    </source>
</evidence>
<dbReference type="PROSITE" id="PS00107">
    <property type="entry name" value="PROTEIN_KINASE_ATP"/>
    <property type="match status" value="1"/>
</dbReference>